<feature type="compositionally biased region" description="Basic and acidic residues" evidence="1">
    <location>
        <begin position="52"/>
        <end position="69"/>
    </location>
</feature>
<gene>
    <name evidence="2" type="ORF">CBR_g17586</name>
</gene>
<feature type="region of interest" description="Disordered" evidence="1">
    <location>
        <begin position="415"/>
        <end position="444"/>
    </location>
</feature>
<protein>
    <submittedName>
        <fullName evidence="2">Uncharacterized protein</fullName>
    </submittedName>
</protein>
<dbReference type="AlphaFoldDB" id="A0A388KUY1"/>
<dbReference type="InterPro" id="IPR021109">
    <property type="entry name" value="Peptidase_aspartic_dom_sf"/>
</dbReference>
<feature type="compositionally biased region" description="Polar residues" evidence="1">
    <location>
        <begin position="424"/>
        <end position="444"/>
    </location>
</feature>
<reference evidence="2 3" key="1">
    <citation type="journal article" date="2018" name="Cell">
        <title>The Chara Genome: Secondary Complexity and Implications for Plant Terrestrialization.</title>
        <authorList>
            <person name="Nishiyama T."/>
            <person name="Sakayama H."/>
            <person name="Vries J.D."/>
            <person name="Buschmann H."/>
            <person name="Saint-Marcoux D."/>
            <person name="Ullrich K.K."/>
            <person name="Haas F.B."/>
            <person name="Vanderstraeten L."/>
            <person name="Becker D."/>
            <person name="Lang D."/>
            <person name="Vosolsobe S."/>
            <person name="Rombauts S."/>
            <person name="Wilhelmsson P.K.I."/>
            <person name="Janitza P."/>
            <person name="Kern R."/>
            <person name="Heyl A."/>
            <person name="Rumpler F."/>
            <person name="Villalobos L.I.A.C."/>
            <person name="Clay J.M."/>
            <person name="Skokan R."/>
            <person name="Toyoda A."/>
            <person name="Suzuki Y."/>
            <person name="Kagoshima H."/>
            <person name="Schijlen E."/>
            <person name="Tajeshwar N."/>
            <person name="Catarino B."/>
            <person name="Hetherington A.J."/>
            <person name="Saltykova A."/>
            <person name="Bonnot C."/>
            <person name="Breuninger H."/>
            <person name="Symeonidi A."/>
            <person name="Radhakrishnan G.V."/>
            <person name="Van Nieuwerburgh F."/>
            <person name="Deforce D."/>
            <person name="Chang C."/>
            <person name="Karol K.G."/>
            <person name="Hedrich R."/>
            <person name="Ulvskov P."/>
            <person name="Glockner G."/>
            <person name="Delwiche C.F."/>
            <person name="Petrasek J."/>
            <person name="Van de Peer Y."/>
            <person name="Friml J."/>
            <person name="Beilby M."/>
            <person name="Dolan L."/>
            <person name="Kohara Y."/>
            <person name="Sugano S."/>
            <person name="Fujiyama A."/>
            <person name="Delaux P.-M."/>
            <person name="Quint M."/>
            <person name="TheiBen G."/>
            <person name="Hagemann M."/>
            <person name="Harholt J."/>
            <person name="Dunand C."/>
            <person name="Zachgo S."/>
            <person name="Langdale J."/>
            <person name="Maumus F."/>
            <person name="Straeten D.V.D."/>
            <person name="Gould S.B."/>
            <person name="Rensing S.A."/>
        </authorList>
    </citation>
    <scope>NUCLEOTIDE SEQUENCE [LARGE SCALE GENOMIC DNA]</scope>
    <source>
        <strain evidence="2 3">S276</strain>
    </source>
</reference>
<proteinExistence type="predicted"/>
<dbReference type="Gramene" id="GBG73874">
    <property type="protein sequence ID" value="GBG73874"/>
    <property type="gene ID" value="CBR_g17586"/>
</dbReference>
<dbReference type="SUPFAM" id="SSF50630">
    <property type="entry name" value="Acid proteases"/>
    <property type="match status" value="1"/>
</dbReference>
<name>A0A388KUY1_CHABU</name>
<dbReference type="PROSITE" id="PS00141">
    <property type="entry name" value="ASP_PROTEASE"/>
    <property type="match status" value="1"/>
</dbReference>
<feature type="region of interest" description="Disordered" evidence="1">
    <location>
        <begin position="50"/>
        <end position="69"/>
    </location>
</feature>
<dbReference type="GO" id="GO:0004190">
    <property type="term" value="F:aspartic-type endopeptidase activity"/>
    <property type="evidence" value="ECO:0007669"/>
    <property type="project" value="InterPro"/>
</dbReference>
<dbReference type="Gene3D" id="2.40.70.10">
    <property type="entry name" value="Acid Proteases"/>
    <property type="match status" value="1"/>
</dbReference>
<organism evidence="2 3">
    <name type="scientific">Chara braunii</name>
    <name type="common">Braun's stonewort</name>
    <dbReference type="NCBI Taxonomy" id="69332"/>
    <lineage>
        <taxon>Eukaryota</taxon>
        <taxon>Viridiplantae</taxon>
        <taxon>Streptophyta</taxon>
        <taxon>Charophyceae</taxon>
        <taxon>Charales</taxon>
        <taxon>Characeae</taxon>
        <taxon>Chara</taxon>
    </lineage>
</organism>
<feature type="region of interest" description="Disordered" evidence="1">
    <location>
        <begin position="18"/>
        <end position="39"/>
    </location>
</feature>
<dbReference type="PANTHER" id="PTHR15503:SF22">
    <property type="entry name" value="TRANSPOSON TY3-I GAG POLYPROTEIN"/>
    <property type="match status" value="1"/>
</dbReference>
<evidence type="ECO:0000256" key="1">
    <source>
        <dbReference type="SAM" id="MobiDB-lite"/>
    </source>
</evidence>
<evidence type="ECO:0000313" key="3">
    <source>
        <dbReference type="Proteomes" id="UP000265515"/>
    </source>
</evidence>
<dbReference type="SUPFAM" id="SSF56672">
    <property type="entry name" value="DNA/RNA polymerases"/>
    <property type="match status" value="1"/>
</dbReference>
<dbReference type="CDD" id="cd00303">
    <property type="entry name" value="retropepsin_like"/>
    <property type="match status" value="1"/>
</dbReference>
<accession>A0A388KUY1</accession>
<feature type="compositionally biased region" description="Low complexity" evidence="1">
    <location>
        <begin position="495"/>
        <end position="511"/>
    </location>
</feature>
<dbReference type="PANTHER" id="PTHR15503">
    <property type="entry name" value="LDOC1 RELATED"/>
    <property type="match status" value="1"/>
</dbReference>
<dbReference type="GO" id="GO:0006508">
    <property type="term" value="P:proteolysis"/>
    <property type="evidence" value="ECO:0007669"/>
    <property type="project" value="InterPro"/>
</dbReference>
<dbReference type="Gene3D" id="3.10.10.10">
    <property type="entry name" value="HIV Type 1 Reverse Transcriptase, subunit A, domain 1"/>
    <property type="match status" value="1"/>
</dbReference>
<dbReference type="InterPro" id="IPR043502">
    <property type="entry name" value="DNA/RNA_pol_sf"/>
</dbReference>
<dbReference type="InterPro" id="IPR032567">
    <property type="entry name" value="RTL1-rel"/>
</dbReference>
<keyword evidence="3" id="KW-1185">Reference proteome</keyword>
<dbReference type="EMBL" id="BFEA01000191">
    <property type="protein sequence ID" value="GBG73874.1"/>
    <property type="molecule type" value="Genomic_DNA"/>
</dbReference>
<dbReference type="Proteomes" id="UP000265515">
    <property type="component" value="Unassembled WGS sequence"/>
</dbReference>
<feature type="region of interest" description="Disordered" evidence="1">
    <location>
        <begin position="489"/>
        <end position="514"/>
    </location>
</feature>
<sequence length="968" mass="106643">MDQRPRETDEAYQARMLALSTETKKRADDTAAAAKKRAEDAEQARLLAVEQQRQHDEAAARTADEERAQRREKIFPGERALLTMGAEWQTEAENSQLQDSANKIALLLSHLTDLLATCITQQAEILGLDNSVAHLQDRLQRLEQRPVAAADAGSSNTADRLNALEMHVGSLQDGTQLQLTATQQLQQRVCTTATTSSTEPRETTPKFDGQEIFCDAMKTDPIPWFRKFELTLQLSNVKEHKHHAYLYSRSGGACQAWLDNLLSKYGVVAADLHTKISWDDLKAAWHKRFQVEPPEIKAMDKLMVFEQGTLPSTDSIAEYQRLTSVADIQMSFKAIRHYFISRSCPALSNALAHVEDTLTTTAELFDKAAQIIITNKEAKNLRSSESGPSRDQHRPTVAVVAAAAPLDQTSEVVSANASLPIERQGQTGKLSTAESDATTLSTPSELVSSRVTSLHSEAHAEVDSPSLLLSFEDYAARLIPTLGTQAQGQGVCEVSSPSGNSDISSSSGSSRDSAREFNIEALDPLTSEDFAWLPLPTTGCLSGPQCAALSAHLHTYLSFYAPPTSPTDDEVAVVDILAYTTKVAREFCTQRYNNNSAPLMYVRIQVGQASCSALLDSGASRNFMSQSLMQRAGLGTQVQRKANPTAIKLADGKTQQLLDRYIEAVPVYFAPHACEPVTFDILDTDFDIILGMPWLASADHTVNFHRRTLSVRNAFGAEVACTIPLPHSSIRCQVVTAKSFRATCAYGQPEEIGLCFLRTVAVADSSPTDLSSDPHVVQLLDEFANIFESPTGVVPGRPISHEIILEAGVVPPKGCIYRMSEEELEVLRGQLDDLLAKGWIRPSSSPYGAPVLFVRKKNKDLRLSDHDDFPGRRTEDPPSMDGFQEVGDIISQRRFGNKPPEYLVHFAYCTHRADRWLTRAELQATTPDVLACYERKMQGKPVSSTPRRTRVQVPPSDRRLRPRPSLTS</sequence>
<dbReference type="Pfam" id="PF08284">
    <property type="entry name" value="RVP_2"/>
    <property type="match status" value="1"/>
</dbReference>
<dbReference type="InterPro" id="IPR001969">
    <property type="entry name" value="Aspartic_peptidase_AS"/>
</dbReference>
<feature type="region of interest" description="Disordered" evidence="1">
    <location>
        <begin position="938"/>
        <end position="968"/>
    </location>
</feature>
<evidence type="ECO:0000313" key="2">
    <source>
        <dbReference type="EMBL" id="GBG73874.1"/>
    </source>
</evidence>
<comment type="caution">
    <text evidence="2">The sequence shown here is derived from an EMBL/GenBank/DDBJ whole genome shotgun (WGS) entry which is preliminary data.</text>
</comment>